<feature type="domain" description="HTH araC/xylS-type" evidence="4">
    <location>
        <begin position="231"/>
        <end position="329"/>
    </location>
</feature>
<accession>A0A2J8HYS1</accession>
<dbReference type="GO" id="GO:0003700">
    <property type="term" value="F:DNA-binding transcription factor activity"/>
    <property type="evidence" value="ECO:0007669"/>
    <property type="project" value="InterPro"/>
</dbReference>
<dbReference type="GO" id="GO:0000976">
    <property type="term" value="F:transcription cis-regulatory region binding"/>
    <property type="evidence" value="ECO:0007669"/>
    <property type="project" value="TreeGrafter"/>
</dbReference>
<dbReference type="GO" id="GO:0005829">
    <property type="term" value="C:cytosol"/>
    <property type="evidence" value="ECO:0007669"/>
    <property type="project" value="TreeGrafter"/>
</dbReference>
<dbReference type="AlphaFoldDB" id="A0A2J8HYS1"/>
<dbReference type="InterPro" id="IPR009057">
    <property type="entry name" value="Homeodomain-like_sf"/>
</dbReference>
<proteinExistence type="predicted"/>
<evidence type="ECO:0000313" key="6">
    <source>
        <dbReference type="Proteomes" id="UP000236449"/>
    </source>
</evidence>
<keyword evidence="1" id="KW-0805">Transcription regulation</keyword>
<evidence type="ECO:0000313" key="5">
    <source>
        <dbReference type="EMBL" id="PNI03420.1"/>
    </source>
</evidence>
<dbReference type="EMBL" id="POSK01000011">
    <property type="protein sequence ID" value="PNI03420.1"/>
    <property type="molecule type" value="Genomic_DNA"/>
</dbReference>
<dbReference type="PANTHER" id="PTHR47894">
    <property type="entry name" value="HTH-TYPE TRANSCRIPTIONAL REGULATOR GADX"/>
    <property type="match status" value="1"/>
</dbReference>
<organism evidence="5 6">
    <name type="scientific">Vibrio diazotrophicus</name>
    <dbReference type="NCBI Taxonomy" id="685"/>
    <lineage>
        <taxon>Bacteria</taxon>
        <taxon>Pseudomonadati</taxon>
        <taxon>Pseudomonadota</taxon>
        <taxon>Gammaproteobacteria</taxon>
        <taxon>Vibrionales</taxon>
        <taxon>Vibrionaceae</taxon>
        <taxon>Vibrio</taxon>
    </lineage>
</organism>
<dbReference type="PROSITE" id="PS01124">
    <property type="entry name" value="HTH_ARAC_FAMILY_2"/>
    <property type="match status" value="1"/>
</dbReference>
<reference evidence="5 6" key="1">
    <citation type="submission" date="2018-01" db="EMBL/GenBank/DDBJ databases">
        <title>Draft genome sequences of six Vibrio diazotrophicus strains isolated from deep-sea sediments of the Baltic Sea.</title>
        <authorList>
            <person name="Castillo D."/>
            <person name="Vandieken V."/>
            <person name="Chiang O."/>
            <person name="Middelboe M."/>
        </authorList>
    </citation>
    <scope>NUCLEOTIDE SEQUENCE [LARGE SCALE GENOMIC DNA]</scope>
    <source>
        <strain evidence="5 6">60.27F</strain>
    </source>
</reference>
<dbReference type="RefSeq" id="WP_102966782.1">
    <property type="nucleotide sequence ID" value="NZ_POSK01000011.1"/>
</dbReference>
<dbReference type="Pfam" id="PF12833">
    <property type="entry name" value="HTH_18"/>
    <property type="match status" value="1"/>
</dbReference>
<dbReference type="Pfam" id="PF12625">
    <property type="entry name" value="Arabinose_bd"/>
    <property type="match status" value="1"/>
</dbReference>
<dbReference type="SUPFAM" id="SSF46689">
    <property type="entry name" value="Homeodomain-like"/>
    <property type="match status" value="1"/>
</dbReference>
<dbReference type="PRINTS" id="PR00032">
    <property type="entry name" value="HTHARAC"/>
</dbReference>
<sequence length="334" mass="37771">MYIVRSGAADKFDSLVHELSQNPIDILKDVGLSATQFRDPDTYIAYSRLADLMETAALQCNQPLFGVMLGQRQSLQSLGDLPMLLSRAKTVGDVFSQVNDYLYLHSSGVSLDLKETNGWVQVSLNIDVNNEIGKEQLIQLSVVQLAKFVASILNTDVERITLHLTQSEVPDYSLRANSGLPHILFDESFNGILLRPSQLSSKVYQDPELLERHFEKHLQYLNKRYPNNLYDQASDLISRLLATGECSVERVAKALDLHPRVLQSRLKSYGSSYREILQKVRQRLAEKSLADHAQSITDIALQLGYAEASVFSRHFRDWTGLSPTQWRNQCDKQS</sequence>
<dbReference type="SMART" id="SM00342">
    <property type="entry name" value="HTH_ARAC"/>
    <property type="match status" value="1"/>
</dbReference>
<evidence type="ECO:0000259" key="4">
    <source>
        <dbReference type="PROSITE" id="PS01124"/>
    </source>
</evidence>
<dbReference type="Gene3D" id="1.10.10.60">
    <property type="entry name" value="Homeodomain-like"/>
    <property type="match status" value="1"/>
</dbReference>
<keyword evidence="3" id="KW-0804">Transcription</keyword>
<name>A0A2J8HYS1_VIBDI</name>
<dbReference type="InterPro" id="IPR032687">
    <property type="entry name" value="AraC-type_N"/>
</dbReference>
<evidence type="ECO:0000256" key="2">
    <source>
        <dbReference type="ARBA" id="ARBA00023125"/>
    </source>
</evidence>
<dbReference type="OrthoDB" id="6396588at2"/>
<evidence type="ECO:0000256" key="3">
    <source>
        <dbReference type="ARBA" id="ARBA00023163"/>
    </source>
</evidence>
<dbReference type="InterPro" id="IPR020449">
    <property type="entry name" value="Tscrpt_reg_AraC-type_HTH"/>
</dbReference>
<protein>
    <submittedName>
        <fullName evidence="5">AraC family transcriptional regulator</fullName>
    </submittedName>
</protein>
<gene>
    <name evidence="5" type="ORF">C1N32_16305</name>
</gene>
<dbReference type="PANTHER" id="PTHR47894:SF4">
    <property type="entry name" value="HTH-TYPE TRANSCRIPTIONAL REGULATOR GADX"/>
    <property type="match status" value="1"/>
</dbReference>
<evidence type="ECO:0000256" key="1">
    <source>
        <dbReference type="ARBA" id="ARBA00023015"/>
    </source>
</evidence>
<comment type="caution">
    <text evidence="5">The sequence shown here is derived from an EMBL/GenBank/DDBJ whole genome shotgun (WGS) entry which is preliminary data.</text>
</comment>
<keyword evidence="2" id="KW-0238">DNA-binding</keyword>
<dbReference type="Proteomes" id="UP000236449">
    <property type="component" value="Unassembled WGS sequence"/>
</dbReference>
<dbReference type="InterPro" id="IPR018060">
    <property type="entry name" value="HTH_AraC"/>
</dbReference>